<name>A0A1Y0IRR9_9BACL</name>
<dbReference type="Gene3D" id="1.10.3210.10">
    <property type="entry name" value="Hypothetical protein af1432"/>
    <property type="match status" value="1"/>
</dbReference>
<dbReference type="Pfam" id="PF13487">
    <property type="entry name" value="HD_5"/>
    <property type="match status" value="1"/>
</dbReference>
<dbReference type="PROSITE" id="PS51832">
    <property type="entry name" value="HD_GYP"/>
    <property type="match status" value="1"/>
</dbReference>
<dbReference type="SMART" id="SM00471">
    <property type="entry name" value="HDc"/>
    <property type="match status" value="1"/>
</dbReference>
<evidence type="ECO:0000259" key="1">
    <source>
        <dbReference type="PROSITE" id="PS51832"/>
    </source>
</evidence>
<accession>A0A1Y0IRR9</accession>
<dbReference type="InterPro" id="IPR003607">
    <property type="entry name" value="HD/PDEase_dom"/>
</dbReference>
<evidence type="ECO:0000313" key="3">
    <source>
        <dbReference type="Proteomes" id="UP000195437"/>
    </source>
</evidence>
<protein>
    <recommendedName>
        <fullName evidence="1">HD-GYP domain-containing protein</fullName>
    </recommendedName>
</protein>
<evidence type="ECO:0000313" key="2">
    <source>
        <dbReference type="EMBL" id="ARU62526.1"/>
    </source>
</evidence>
<organism evidence="2 3">
    <name type="scientific">Tumebacillus avium</name>
    <dbReference type="NCBI Taxonomy" id="1903704"/>
    <lineage>
        <taxon>Bacteria</taxon>
        <taxon>Bacillati</taxon>
        <taxon>Bacillota</taxon>
        <taxon>Bacilli</taxon>
        <taxon>Bacillales</taxon>
        <taxon>Alicyclobacillaceae</taxon>
        <taxon>Tumebacillus</taxon>
    </lineage>
</organism>
<dbReference type="InterPro" id="IPR006675">
    <property type="entry name" value="HDIG_dom"/>
</dbReference>
<dbReference type="PANTHER" id="PTHR43155">
    <property type="entry name" value="CYCLIC DI-GMP PHOSPHODIESTERASE PA4108-RELATED"/>
    <property type="match status" value="1"/>
</dbReference>
<gene>
    <name evidence="2" type="ORF">CBW65_17335</name>
</gene>
<dbReference type="EMBL" id="CP021434">
    <property type="protein sequence ID" value="ARU62526.1"/>
    <property type="molecule type" value="Genomic_DNA"/>
</dbReference>
<feature type="domain" description="HD-GYP" evidence="1">
    <location>
        <begin position="109"/>
        <end position="304"/>
    </location>
</feature>
<dbReference type="NCBIfam" id="TIGR00277">
    <property type="entry name" value="HDIG"/>
    <property type="match status" value="1"/>
</dbReference>
<sequence>MPTNERKVQTSEWQSELVLARDIIGERGQLVLPRKTVLTQAQLTRLKQLGILEVWVREIDPVVAPLFNDVIVQVYEEAAICVEDLFAQASAARQLDLAGTPDVLQQFWRACKEETNFLNLILNLRTLDDYTFQHSLGVGLLSAQIGEWLGLSVEACDDLLLAGTLHDIGKSLVDQDVLLKPDRLTREEYEHIKAHTTLGYMVLRNSDVKETVALTALNHHERMDGSGYPRGLKQGEIDLYARIVAVSDVFNAMTSRRVYRDAASYYRVLDELLSDSFGALDPEVVLIFAQRMAGYFVGNVVRLTNGQSGKVVLIPQDRPMRPLLLVGEGYLDLQKHPELYIEKVLEV</sequence>
<dbReference type="RefSeq" id="WP_087457885.1">
    <property type="nucleotide sequence ID" value="NZ_CP021434.1"/>
</dbReference>
<proteinExistence type="predicted"/>
<reference evidence="3" key="1">
    <citation type="submission" date="2017-05" db="EMBL/GenBank/DDBJ databases">
        <authorList>
            <person name="Sung H."/>
        </authorList>
    </citation>
    <scope>NUCLEOTIDE SEQUENCE [LARGE SCALE GENOMIC DNA]</scope>
    <source>
        <strain evidence="3">AR23208</strain>
    </source>
</reference>
<dbReference type="OrthoDB" id="9759601at2"/>
<dbReference type="SUPFAM" id="SSF109604">
    <property type="entry name" value="HD-domain/PDEase-like"/>
    <property type="match status" value="1"/>
</dbReference>
<dbReference type="InterPro" id="IPR037522">
    <property type="entry name" value="HD_GYP_dom"/>
</dbReference>
<dbReference type="PANTHER" id="PTHR43155:SF2">
    <property type="entry name" value="CYCLIC DI-GMP PHOSPHODIESTERASE PA4108"/>
    <property type="match status" value="1"/>
</dbReference>
<dbReference type="Proteomes" id="UP000195437">
    <property type="component" value="Chromosome"/>
</dbReference>
<keyword evidence="3" id="KW-1185">Reference proteome</keyword>
<dbReference type="KEGG" id="tum:CBW65_17335"/>
<dbReference type="CDD" id="cd00077">
    <property type="entry name" value="HDc"/>
    <property type="match status" value="1"/>
</dbReference>
<dbReference type="AlphaFoldDB" id="A0A1Y0IRR9"/>